<proteinExistence type="predicted"/>
<gene>
    <name evidence="2" type="ORF">D3218_12960</name>
</gene>
<keyword evidence="3" id="KW-1185">Reference proteome</keyword>
<dbReference type="AlphaFoldDB" id="A0A3A1WJS3"/>
<protein>
    <submittedName>
        <fullName evidence="2">Uncharacterized protein</fullName>
    </submittedName>
</protein>
<evidence type="ECO:0000313" key="3">
    <source>
        <dbReference type="Proteomes" id="UP000265750"/>
    </source>
</evidence>
<dbReference type="EMBL" id="QYRN01000006">
    <property type="protein sequence ID" value="RIY00192.1"/>
    <property type="molecule type" value="Genomic_DNA"/>
</dbReference>
<dbReference type="OrthoDB" id="9864909at2"/>
<feature type="compositionally biased region" description="Basic residues" evidence="1">
    <location>
        <begin position="62"/>
        <end position="79"/>
    </location>
</feature>
<dbReference type="Pfam" id="PF07750">
    <property type="entry name" value="GcrA"/>
    <property type="match status" value="1"/>
</dbReference>
<dbReference type="Proteomes" id="UP000265750">
    <property type="component" value="Unassembled WGS sequence"/>
</dbReference>
<evidence type="ECO:0000256" key="1">
    <source>
        <dbReference type="SAM" id="MobiDB-lite"/>
    </source>
</evidence>
<organism evidence="2 3">
    <name type="scientific">Aureimonas flava</name>
    <dbReference type="NCBI Taxonomy" id="2320271"/>
    <lineage>
        <taxon>Bacteria</taxon>
        <taxon>Pseudomonadati</taxon>
        <taxon>Pseudomonadota</taxon>
        <taxon>Alphaproteobacteria</taxon>
        <taxon>Hyphomicrobiales</taxon>
        <taxon>Aurantimonadaceae</taxon>
        <taxon>Aureimonas</taxon>
    </lineage>
</organism>
<name>A0A3A1WJS3_9HYPH</name>
<reference evidence="3" key="1">
    <citation type="submission" date="2018-09" db="EMBL/GenBank/DDBJ databases">
        <authorList>
            <person name="Tuo L."/>
        </authorList>
    </citation>
    <scope>NUCLEOTIDE SEQUENCE [LARGE SCALE GENOMIC DNA]</scope>
    <source>
        <strain evidence="3">M2BS4Y-1</strain>
    </source>
</reference>
<dbReference type="InterPro" id="IPR011681">
    <property type="entry name" value="GcrA"/>
</dbReference>
<accession>A0A3A1WJS3</accession>
<sequence>MPRHRWTDEDDHQIRRRINLEQTYDEIGAALGVSRNAVAARVQRLGLGSPERAAFLRSRRLKGKKRPKDVMRRVAKASKARAEDPAHRARLQEMGQRHAANPKRIRAVAKALDRKRGGPILPELAEDYRLARRKHLPAAEAYAATHPTIQTFGKGA</sequence>
<evidence type="ECO:0000313" key="2">
    <source>
        <dbReference type="EMBL" id="RIY00192.1"/>
    </source>
</evidence>
<comment type="caution">
    <text evidence="2">The sequence shown here is derived from an EMBL/GenBank/DDBJ whole genome shotgun (WGS) entry which is preliminary data.</text>
</comment>
<dbReference type="RefSeq" id="WP_119540502.1">
    <property type="nucleotide sequence ID" value="NZ_QYRN01000006.1"/>
</dbReference>
<feature type="region of interest" description="Disordered" evidence="1">
    <location>
        <begin position="62"/>
        <end position="88"/>
    </location>
</feature>